<dbReference type="PATRIC" id="fig|989403.3.peg.581"/>
<comment type="caution">
    <text evidence="2">The sequence shown here is derived from an EMBL/GenBank/DDBJ whole genome shotgun (WGS) entry which is preliminary data.</text>
</comment>
<dbReference type="PRINTS" id="PR00111">
    <property type="entry name" value="ABHYDROLASE"/>
</dbReference>
<protein>
    <submittedName>
        <fullName evidence="2">Putative non-heme bromoperoxidase BpoC</fullName>
        <ecNumber evidence="2">1.11.1.18</ecNumber>
    </submittedName>
</protein>
<name>A0A166AL27_9HYPH</name>
<dbReference type="InterPro" id="IPR050266">
    <property type="entry name" value="AB_hydrolase_sf"/>
</dbReference>
<dbReference type="OrthoDB" id="9804723at2"/>
<dbReference type="STRING" id="989403.SAMN05421798_105170"/>
<dbReference type="Pfam" id="PF00561">
    <property type="entry name" value="Abhydrolase_1"/>
    <property type="match status" value="1"/>
</dbReference>
<dbReference type="AlphaFoldDB" id="A0A166AL27"/>
<dbReference type="InterPro" id="IPR029058">
    <property type="entry name" value="AB_hydrolase_fold"/>
</dbReference>
<evidence type="ECO:0000259" key="1">
    <source>
        <dbReference type="Pfam" id="PF00561"/>
    </source>
</evidence>
<dbReference type="Gene3D" id="3.40.50.1820">
    <property type="entry name" value="alpha/beta hydrolase"/>
    <property type="match status" value="1"/>
</dbReference>
<dbReference type="RefSeq" id="WP_068001809.1">
    <property type="nucleotide sequence ID" value="NZ_FOFM01000005.1"/>
</dbReference>
<reference evidence="2 3" key="1">
    <citation type="journal article" date="2016" name="Front. Microbiol.">
        <title>Comparative Genomic Analysis Reveals a Diverse Repertoire of Genes Involved in Prokaryote-Eukaryote Interactions within the Pseudovibrio Genus.</title>
        <authorList>
            <person name="Romano S."/>
            <person name="Fernandez-Guerra A."/>
            <person name="Reen F.J."/>
            <person name="Glockner F.O."/>
            <person name="Crowley S.P."/>
            <person name="O'Sullivan O."/>
            <person name="Cotter P.D."/>
            <person name="Adams C."/>
            <person name="Dobson A.D."/>
            <person name="O'Gara F."/>
        </authorList>
    </citation>
    <scope>NUCLEOTIDE SEQUENCE [LARGE SCALE GENOMIC DNA]</scope>
    <source>
        <strain evidence="2 3">Ad2</strain>
    </source>
</reference>
<dbReference type="GO" id="GO:0019806">
    <property type="term" value="F:bromide peroxidase activity"/>
    <property type="evidence" value="ECO:0007669"/>
    <property type="project" value="UniProtKB-EC"/>
</dbReference>
<dbReference type="EC" id="1.11.1.18" evidence="2"/>
<keyword evidence="2" id="KW-0560">Oxidoreductase</keyword>
<proteinExistence type="predicted"/>
<feature type="domain" description="AB hydrolase-1" evidence="1">
    <location>
        <begin position="21"/>
        <end position="121"/>
    </location>
</feature>
<dbReference type="Proteomes" id="UP000076577">
    <property type="component" value="Unassembled WGS sequence"/>
</dbReference>
<evidence type="ECO:0000313" key="2">
    <source>
        <dbReference type="EMBL" id="KZL21257.1"/>
    </source>
</evidence>
<dbReference type="InterPro" id="IPR000073">
    <property type="entry name" value="AB_hydrolase_1"/>
</dbReference>
<sequence>MPIYNNNERPIAYLDEGEGDPILLIHGFASNKFVNWVYPGWVDLLVKDGRRVIAIDNRGHGESYKYYNAEDYGAPVMAEDALRLLDHLYIDQADLLGYSMGTRISAFCALQAPDRVRSLALGGMGYGLISGVGNPEPIVKGLLAEKITDVTDRTGRTFRAFAEQTKSDRKALAACMQSARKPISEEMVSTITAPTLVAVGTKDDVAGDPQALTDLMPNARYLEIANRDHMTAVGDKVFKEGLLEFLEQFT</sequence>
<keyword evidence="2" id="KW-0575">Peroxidase</keyword>
<dbReference type="SUPFAM" id="SSF53474">
    <property type="entry name" value="alpha/beta-Hydrolases"/>
    <property type="match status" value="1"/>
</dbReference>
<gene>
    <name evidence="2" type="primary">bpoC</name>
    <name evidence="2" type="ORF">PsAD2_00547</name>
</gene>
<organism evidence="2 3">
    <name type="scientific">Pseudovibrio axinellae</name>
    <dbReference type="NCBI Taxonomy" id="989403"/>
    <lineage>
        <taxon>Bacteria</taxon>
        <taxon>Pseudomonadati</taxon>
        <taxon>Pseudomonadota</taxon>
        <taxon>Alphaproteobacteria</taxon>
        <taxon>Hyphomicrobiales</taxon>
        <taxon>Stappiaceae</taxon>
        <taxon>Pseudovibrio</taxon>
    </lineage>
</organism>
<evidence type="ECO:0000313" key="3">
    <source>
        <dbReference type="Proteomes" id="UP000076577"/>
    </source>
</evidence>
<accession>A0A166AL27</accession>
<dbReference type="PANTHER" id="PTHR43798">
    <property type="entry name" value="MONOACYLGLYCEROL LIPASE"/>
    <property type="match status" value="1"/>
</dbReference>
<dbReference type="EMBL" id="LMCB01000004">
    <property type="protein sequence ID" value="KZL21257.1"/>
    <property type="molecule type" value="Genomic_DNA"/>
</dbReference>
<keyword evidence="3" id="KW-1185">Reference proteome</keyword>